<evidence type="ECO:0000256" key="1">
    <source>
        <dbReference type="ARBA" id="ARBA00022729"/>
    </source>
</evidence>
<keyword evidence="1 2" id="KW-0732">Signal</keyword>
<gene>
    <name evidence="4" type="ORF">FTW19_08505</name>
</gene>
<sequence length="205" mass="23184">MLAVRGQGRLDFLQVIRKSLALFSLAVALPAVHAQSVYTASRRADLQVGGGYSIAKPDSTADKFKGFYLYFDLDLKHHLGIEGEFHKVNQDDPGKEYEKTYEIGPRYSRSFKDGLFRPYIKGMYGRGVYNFQLPGTSTAYANLAYNIWAAGGGLDVRANRRINIRVFDYEYQDWPGYQPHGIAPQVMSFGVAYHFGSDSRYPTKR</sequence>
<accession>A0A5B9E7H3</accession>
<evidence type="ECO:0000256" key="2">
    <source>
        <dbReference type="SAM" id="SignalP"/>
    </source>
</evidence>
<dbReference type="InterPro" id="IPR027385">
    <property type="entry name" value="Beta-barrel_OMP"/>
</dbReference>
<feature type="domain" description="Outer membrane protein beta-barrel" evidence="3">
    <location>
        <begin position="25"/>
        <end position="195"/>
    </location>
</feature>
<evidence type="ECO:0000259" key="3">
    <source>
        <dbReference type="Pfam" id="PF13505"/>
    </source>
</evidence>
<proteinExistence type="predicted"/>
<dbReference type="AlphaFoldDB" id="A0A5B9E7H3"/>
<dbReference type="Pfam" id="PF13505">
    <property type="entry name" value="OMP_b-brl"/>
    <property type="match status" value="1"/>
</dbReference>
<feature type="signal peptide" evidence="2">
    <location>
        <begin position="1"/>
        <end position="34"/>
    </location>
</feature>
<dbReference type="Proteomes" id="UP000321820">
    <property type="component" value="Chromosome"/>
</dbReference>
<protein>
    <submittedName>
        <fullName evidence="4">Porin family protein</fullName>
    </submittedName>
</protein>
<keyword evidence="5" id="KW-1185">Reference proteome</keyword>
<dbReference type="SUPFAM" id="SSF56925">
    <property type="entry name" value="OMPA-like"/>
    <property type="match status" value="1"/>
</dbReference>
<dbReference type="OrthoDB" id="121884at2"/>
<evidence type="ECO:0000313" key="5">
    <source>
        <dbReference type="Proteomes" id="UP000321820"/>
    </source>
</evidence>
<dbReference type="KEGG" id="talb:FTW19_08505"/>
<reference evidence="4 5" key="1">
    <citation type="submission" date="2019-08" db="EMBL/GenBank/DDBJ databases">
        <title>Complete genome sequence of Terriglobus albidus strain ORNL.</title>
        <authorList>
            <person name="Podar M."/>
        </authorList>
    </citation>
    <scope>NUCLEOTIDE SEQUENCE [LARGE SCALE GENOMIC DNA]</scope>
    <source>
        <strain evidence="4 5">ORNL</strain>
    </source>
</reference>
<dbReference type="InterPro" id="IPR011250">
    <property type="entry name" value="OMP/PagP_B-barrel"/>
</dbReference>
<evidence type="ECO:0000313" key="4">
    <source>
        <dbReference type="EMBL" id="QEE28028.1"/>
    </source>
</evidence>
<dbReference type="EMBL" id="CP042806">
    <property type="protein sequence ID" value="QEE28028.1"/>
    <property type="molecule type" value="Genomic_DNA"/>
</dbReference>
<organism evidence="4 5">
    <name type="scientific">Terriglobus albidus</name>
    <dbReference type="NCBI Taxonomy" id="1592106"/>
    <lineage>
        <taxon>Bacteria</taxon>
        <taxon>Pseudomonadati</taxon>
        <taxon>Acidobacteriota</taxon>
        <taxon>Terriglobia</taxon>
        <taxon>Terriglobales</taxon>
        <taxon>Acidobacteriaceae</taxon>
        <taxon>Terriglobus</taxon>
    </lineage>
</organism>
<dbReference type="Gene3D" id="2.40.160.20">
    <property type="match status" value="1"/>
</dbReference>
<feature type="chain" id="PRO_5023019065" evidence="2">
    <location>
        <begin position="35"/>
        <end position="205"/>
    </location>
</feature>
<name>A0A5B9E7H3_9BACT</name>